<keyword evidence="2" id="KW-1133">Transmembrane helix</keyword>
<accession>U9TS75</accession>
<feature type="region of interest" description="Disordered" evidence="1">
    <location>
        <begin position="178"/>
        <end position="205"/>
    </location>
</feature>
<feature type="transmembrane region" description="Helical" evidence="2">
    <location>
        <begin position="106"/>
        <end position="125"/>
    </location>
</feature>
<sequence>MPVHQKRAISKTKIDAREGFKLSNGYTNEKNLPSKIDTQKNTGKNGAWEDLKVLGEHTNEKNSSDIPNTKSENLNSKELLIIIILAFVIVPDIKHIIRNLLRPKKLSLIIVTFLGVYVVRDYIIWQDHKKPKKDYIFICIVHTIFCRFLQDQESAEETLNNSDQETDKNEIYENELKNSDSAKIDENSNPNNPASTLDDDNRPPLIMSRYDPNIDYERLMCEDIYEDLKGDPFIEEMMNGIRKNYVQNKFNNNIPVLMLDASCKKTFEKNQY</sequence>
<protein>
    <submittedName>
        <fullName evidence="3">Uncharacterized protein</fullName>
    </submittedName>
</protein>
<keyword evidence="2" id="KW-0812">Transmembrane</keyword>
<proteinExistence type="predicted"/>
<dbReference type="EMBL" id="KI287250">
    <property type="protein sequence ID" value="ESA10292.1"/>
    <property type="molecule type" value="Genomic_DNA"/>
</dbReference>
<dbReference type="AlphaFoldDB" id="U9TS75"/>
<evidence type="ECO:0000256" key="1">
    <source>
        <dbReference type="SAM" id="MobiDB-lite"/>
    </source>
</evidence>
<reference evidence="3" key="1">
    <citation type="submission" date="2013-07" db="EMBL/GenBank/DDBJ databases">
        <title>The genome of an arbuscular mycorrhizal fungus provides insights into the evolution of the oldest plant symbiosis.</title>
        <authorList>
            <consortium name="DOE Joint Genome Institute"/>
            <person name="Tisserant E."/>
            <person name="Malbreil M."/>
            <person name="Kuo A."/>
            <person name="Kohler A."/>
            <person name="Symeonidi A."/>
            <person name="Balestrini R."/>
            <person name="Charron P."/>
            <person name="Duensing N."/>
            <person name="Frei-dit-Frey N."/>
            <person name="Gianinazzi-Pearson V."/>
            <person name="Gilbert B."/>
            <person name="Handa Y."/>
            <person name="Hijri M."/>
            <person name="Kaul R."/>
            <person name="Kawaguchi M."/>
            <person name="Krajinski F."/>
            <person name="Lammers P."/>
            <person name="Lapierre D."/>
            <person name="Masclaux F.G."/>
            <person name="Murat C."/>
            <person name="Morin E."/>
            <person name="Ndikumana S."/>
            <person name="Pagni M."/>
            <person name="Petitpierre D."/>
            <person name="Requena N."/>
            <person name="Rosikiewicz P."/>
            <person name="Riley R."/>
            <person name="Saito K."/>
            <person name="San Clemente H."/>
            <person name="Shapiro H."/>
            <person name="van Tuinen D."/>
            <person name="Becard G."/>
            <person name="Bonfante P."/>
            <person name="Paszkowski U."/>
            <person name="Shachar-Hill Y."/>
            <person name="Young J.P."/>
            <person name="Sanders I.R."/>
            <person name="Henrissat B."/>
            <person name="Rensing S.A."/>
            <person name="Grigoriev I.V."/>
            <person name="Corradi N."/>
            <person name="Roux C."/>
            <person name="Martin F."/>
        </authorList>
    </citation>
    <scope>NUCLEOTIDE SEQUENCE</scope>
    <source>
        <strain evidence="3">DAOM 197198</strain>
    </source>
</reference>
<feature type="transmembrane region" description="Helical" evidence="2">
    <location>
        <begin position="79"/>
        <end position="97"/>
    </location>
</feature>
<gene>
    <name evidence="3" type="ORF">GLOINDRAFT_29603</name>
</gene>
<dbReference type="VEuPathDB" id="FungiDB:RhiirFUN_025327"/>
<evidence type="ECO:0000313" key="3">
    <source>
        <dbReference type="EMBL" id="ESA10292.1"/>
    </source>
</evidence>
<keyword evidence="2" id="KW-0472">Membrane</keyword>
<evidence type="ECO:0000256" key="2">
    <source>
        <dbReference type="SAM" id="Phobius"/>
    </source>
</evidence>
<organism evidence="3">
    <name type="scientific">Rhizophagus irregularis (strain DAOM 181602 / DAOM 197198 / MUCL 43194)</name>
    <name type="common">Arbuscular mycorrhizal fungus</name>
    <name type="synonym">Glomus intraradices</name>
    <dbReference type="NCBI Taxonomy" id="747089"/>
    <lineage>
        <taxon>Eukaryota</taxon>
        <taxon>Fungi</taxon>
        <taxon>Fungi incertae sedis</taxon>
        <taxon>Mucoromycota</taxon>
        <taxon>Glomeromycotina</taxon>
        <taxon>Glomeromycetes</taxon>
        <taxon>Glomerales</taxon>
        <taxon>Glomeraceae</taxon>
        <taxon>Rhizophagus</taxon>
    </lineage>
</organism>
<name>U9TS75_RHIID</name>
<dbReference type="HOGENOM" id="CLU_1023578_0_0_1"/>